<sequence length="44" mass="4935">MNAKRKRTAKELQAPLTVLFVYIGMDVVYSYAMSISFMISASDS</sequence>
<proteinExistence type="predicted"/>
<keyword evidence="1" id="KW-0472">Membrane</keyword>
<reference evidence="2 3" key="1">
    <citation type="submission" date="2013-06" db="EMBL/GenBank/DDBJ databases">
        <authorList>
            <person name="Weinstock G."/>
            <person name="Sodergren E."/>
            <person name="Lobos E.A."/>
            <person name="Fulton L."/>
            <person name="Fulton R."/>
            <person name="Courtney L."/>
            <person name="Fronick C."/>
            <person name="O'Laughlin M."/>
            <person name="Godfrey J."/>
            <person name="Wilson R.M."/>
            <person name="Miner T."/>
            <person name="Farmer C."/>
            <person name="Delehaunty K."/>
            <person name="Cordes M."/>
            <person name="Minx P."/>
            <person name="Tomlinson C."/>
            <person name="Chen J."/>
            <person name="Wollam A."/>
            <person name="Pepin K.H."/>
            <person name="Bhonagiri V."/>
            <person name="Zhang X."/>
            <person name="Warren W."/>
            <person name="Mitreva M."/>
            <person name="Mardis E.R."/>
            <person name="Wilson R.K."/>
        </authorList>
    </citation>
    <scope>NUCLEOTIDE SEQUENCE [LARGE SCALE GENOMIC DNA]</scope>
    <source>
        <strain evidence="2 3">F0570</strain>
    </source>
</reference>
<keyword evidence="1" id="KW-1133">Transmembrane helix</keyword>
<dbReference type="HOGENOM" id="CLU_3226470_0_0_10"/>
<feature type="transmembrane region" description="Helical" evidence="1">
    <location>
        <begin position="12"/>
        <end position="39"/>
    </location>
</feature>
<evidence type="ECO:0000313" key="2">
    <source>
        <dbReference type="EMBL" id="ERJ67296.1"/>
    </source>
</evidence>
<evidence type="ECO:0000256" key="1">
    <source>
        <dbReference type="SAM" id="Phobius"/>
    </source>
</evidence>
<keyword evidence="1" id="KW-0812">Transmembrane</keyword>
<accession>A0A0E2LR85</accession>
<dbReference type="AlphaFoldDB" id="A0A0E2LR85"/>
<name>A0A0E2LR85_PORGN</name>
<evidence type="ECO:0000313" key="3">
    <source>
        <dbReference type="Proteomes" id="UP000016630"/>
    </source>
</evidence>
<feature type="non-terminal residue" evidence="2">
    <location>
        <position position="44"/>
    </location>
</feature>
<dbReference type="Proteomes" id="UP000016630">
    <property type="component" value="Unassembled WGS sequence"/>
</dbReference>
<protein>
    <submittedName>
        <fullName evidence="2">Uncharacterized protein</fullName>
    </submittedName>
</protein>
<gene>
    <name evidence="2" type="ORF">HMPREF1555_00822</name>
</gene>
<comment type="caution">
    <text evidence="2">The sequence shown here is derived from an EMBL/GenBank/DDBJ whole genome shotgun (WGS) entry which is preliminary data.</text>
</comment>
<organism evidence="2 3">
    <name type="scientific">Porphyromonas gingivalis F0570</name>
    <dbReference type="NCBI Taxonomy" id="1227271"/>
    <lineage>
        <taxon>Bacteria</taxon>
        <taxon>Pseudomonadati</taxon>
        <taxon>Bacteroidota</taxon>
        <taxon>Bacteroidia</taxon>
        <taxon>Bacteroidales</taxon>
        <taxon>Porphyromonadaceae</taxon>
        <taxon>Porphyromonas</taxon>
    </lineage>
</organism>
<dbReference type="EMBL" id="AWUW01000054">
    <property type="protein sequence ID" value="ERJ67296.1"/>
    <property type="molecule type" value="Genomic_DNA"/>
</dbReference>